<proteinExistence type="predicted"/>
<sequence>MGQFIGMKYRFFANLRLIEIVIPPSCHFATRFGNVLPLTGITQLNLHTGHDDDFVDKVRSIARGFWEKRRTMQIREFRHIRYLRIKHITPFDPDPDSEDEEMEDDEGEDDEGSDGDRDMDSQDGEAEDDEVSDGERDDKALRFPLRWTCQIPKPWMHEGWLSIFKGFPHLRVFFLNTPLLLTRAQNEINFVKTWMEPTKKIERVYIYHGYDERAKFMATMHMCGDQVLLEKTTSDWRRIEIRSEPMSRRGSEDVIRRVLVADQERFGPDEDVGTAFNLAPEDMGDDPDW</sequence>
<accession>A0ACD2ZX53</accession>
<reference evidence="1 2" key="1">
    <citation type="journal article" date="2019" name="Nat. Ecol. Evol.">
        <title>Megaphylogeny resolves global patterns of mushroom evolution.</title>
        <authorList>
            <person name="Varga T."/>
            <person name="Krizsan K."/>
            <person name="Foldi C."/>
            <person name="Dima B."/>
            <person name="Sanchez-Garcia M."/>
            <person name="Sanchez-Ramirez S."/>
            <person name="Szollosi G.J."/>
            <person name="Szarkandi J.G."/>
            <person name="Papp V."/>
            <person name="Albert L."/>
            <person name="Andreopoulos W."/>
            <person name="Angelini C."/>
            <person name="Antonin V."/>
            <person name="Barry K.W."/>
            <person name="Bougher N.L."/>
            <person name="Buchanan P."/>
            <person name="Buyck B."/>
            <person name="Bense V."/>
            <person name="Catcheside P."/>
            <person name="Chovatia M."/>
            <person name="Cooper J."/>
            <person name="Damon W."/>
            <person name="Desjardin D."/>
            <person name="Finy P."/>
            <person name="Geml J."/>
            <person name="Haridas S."/>
            <person name="Hughes K."/>
            <person name="Justo A."/>
            <person name="Karasinski D."/>
            <person name="Kautmanova I."/>
            <person name="Kiss B."/>
            <person name="Kocsube S."/>
            <person name="Kotiranta H."/>
            <person name="LaButti K.M."/>
            <person name="Lechner B.E."/>
            <person name="Liimatainen K."/>
            <person name="Lipzen A."/>
            <person name="Lukacs Z."/>
            <person name="Mihaltcheva S."/>
            <person name="Morgado L.N."/>
            <person name="Niskanen T."/>
            <person name="Noordeloos M.E."/>
            <person name="Ohm R.A."/>
            <person name="Ortiz-Santana B."/>
            <person name="Ovrebo C."/>
            <person name="Racz N."/>
            <person name="Riley R."/>
            <person name="Savchenko A."/>
            <person name="Shiryaev A."/>
            <person name="Soop K."/>
            <person name="Spirin V."/>
            <person name="Szebenyi C."/>
            <person name="Tomsovsky M."/>
            <person name="Tulloss R.E."/>
            <person name="Uehling J."/>
            <person name="Grigoriev I.V."/>
            <person name="Vagvolgyi C."/>
            <person name="Papp T."/>
            <person name="Martin F.M."/>
            <person name="Miettinen O."/>
            <person name="Hibbett D.S."/>
            <person name="Nagy L.G."/>
        </authorList>
    </citation>
    <scope>NUCLEOTIDE SEQUENCE [LARGE SCALE GENOMIC DNA]</scope>
    <source>
        <strain evidence="1 2">NL-1719</strain>
    </source>
</reference>
<protein>
    <submittedName>
        <fullName evidence="1">Uncharacterized protein</fullName>
    </submittedName>
</protein>
<name>A0ACD2ZX53_9AGAR</name>
<gene>
    <name evidence="1" type="ORF">BDN72DRAFT_866363</name>
</gene>
<dbReference type="EMBL" id="ML209845">
    <property type="protein sequence ID" value="TFK57931.1"/>
    <property type="molecule type" value="Genomic_DNA"/>
</dbReference>
<dbReference type="Proteomes" id="UP000308600">
    <property type="component" value="Unassembled WGS sequence"/>
</dbReference>
<evidence type="ECO:0000313" key="2">
    <source>
        <dbReference type="Proteomes" id="UP000308600"/>
    </source>
</evidence>
<evidence type="ECO:0000313" key="1">
    <source>
        <dbReference type="EMBL" id="TFK57931.1"/>
    </source>
</evidence>
<keyword evidence="2" id="KW-1185">Reference proteome</keyword>
<organism evidence="1 2">
    <name type="scientific">Pluteus cervinus</name>
    <dbReference type="NCBI Taxonomy" id="181527"/>
    <lineage>
        <taxon>Eukaryota</taxon>
        <taxon>Fungi</taxon>
        <taxon>Dikarya</taxon>
        <taxon>Basidiomycota</taxon>
        <taxon>Agaricomycotina</taxon>
        <taxon>Agaricomycetes</taxon>
        <taxon>Agaricomycetidae</taxon>
        <taxon>Agaricales</taxon>
        <taxon>Pluteineae</taxon>
        <taxon>Pluteaceae</taxon>
        <taxon>Pluteus</taxon>
    </lineage>
</organism>